<name>A0A1M6WSG5_9FIRM</name>
<evidence type="ECO:0000313" key="1">
    <source>
        <dbReference type="EMBL" id="SHK96712.1"/>
    </source>
</evidence>
<dbReference type="EMBL" id="FRAR01000034">
    <property type="protein sequence ID" value="SHK96712.1"/>
    <property type="molecule type" value="Genomic_DNA"/>
</dbReference>
<evidence type="ECO:0000313" key="2">
    <source>
        <dbReference type="Proteomes" id="UP000183997"/>
    </source>
</evidence>
<dbReference type="Proteomes" id="UP000183997">
    <property type="component" value="Unassembled WGS sequence"/>
</dbReference>
<gene>
    <name evidence="1" type="ORF">SAMN02745123_03749</name>
</gene>
<protein>
    <submittedName>
        <fullName evidence="1">Uncharacterized protein</fullName>
    </submittedName>
</protein>
<keyword evidence="2" id="KW-1185">Reference proteome</keyword>
<sequence>MIHGVFTISASATGVRGMRLIKNGVVTSEILTPPPGTHGFSHSFMVTGAYVAGDVISVSLFQDSGVTLNNTAVSIILVKVGE</sequence>
<dbReference type="RefSeq" id="WP_139257450.1">
    <property type="nucleotide sequence ID" value="NZ_FRAR01000034.1"/>
</dbReference>
<dbReference type="AlphaFoldDB" id="A0A1M6WSG5"/>
<proteinExistence type="predicted"/>
<reference evidence="2" key="1">
    <citation type="submission" date="2016-11" db="EMBL/GenBank/DDBJ databases">
        <authorList>
            <person name="Varghese N."/>
            <person name="Submissions S."/>
        </authorList>
    </citation>
    <scope>NUCLEOTIDE SEQUENCE [LARGE SCALE GENOMIC DNA]</scope>
    <source>
        <strain evidence="2">DSM 10349</strain>
    </source>
</reference>
<dbReference type="STRING" id="1121421.SAMN02745123_03749"/>
<organism evidence="1 2">
    <name type="scientific">Desulforamulus aeronauticus DSM 10349</name>
    <dbReference type="NCBI Taxonomy" id="1121421"/>
    <lineage>
        <taxon>Bacteria</taxon>
        <taxon>Bacillati</taxon>
        <taxon>Bacillota</taxon>
        <taxon>Clostridia</taxon>
        <taxon>Eubacteriales</taxon>
        <taxon>Peptococcaceae</taxon>
        <taxon>Desulforamulus</taxon>
    </lineage>
</organism>
<accession>A0A1M6WSG5</accession>